<dbReference type="RefSeq" id="WP_275810710.1">
    <property type="nucleotide sequence ID" value="NZ_BAAANM010000019.1"/>
</dbReference>
<evidence type="ECO:0000256" key="3">
    <source>
        <dbReference type="ARBA" id="ARBA00022840"/>
    </source>
</evidence>
<protein>
    <submittedName>
        <fullName evidence="6">ATP-grasp domain-containing protein</fullName>
    </submittedName>
</protein>
<dbReference type="Gene3D" id="3.30.470.20">
    <property type="entry name" value="ATP-grasp fold, B domain"/>
    <property type="match status" value="1"/>
</dbReference>
<dbReference type="Gene3D" id="3.40.50.20">
    <property type="match status" value="1"/>
</dbReference>
<gene>
    <name evidence="6" type="ORF">P2L57_08270</name>
</gene>
<dbReference type="PROSITE" id="PS50975">
    <property type="entry name" value="ATP_GRASP"/>
    <property type="match status" value="1"/>
</dbReference>
<dbReference type="Proteomes" id="UP001220022">
    <property type="component" value="Unassembled WGS sequence"/>
</dbReference>
<evidence type="ECO:0000259" key="5">
    <source>
        <dbReference type="PROSITE" id="PS50975"/>
    </source>
</evidence>
<evidence type="ECO:0000313" key="6">
    <source>
        <dbReference type="EMBL" id="MDF2255718.1"/>
    </source>
</evidence>
<dbReference type="EMBL" id="JARHTQ010000004">
    <property type="protein sequence ID" value="MDF2255718.1"/>
    <property type="molecule type" value="Genomic_DNA"/>
</dbReference>
<accession>A0ABT5YW52</accession>
<feature type="domain" description="ATP-grasp" evidence="5">
    <location>
        <begin position="123"/>
        <end position="327"/>
    </location>
</feature>
<keyword evidence="2 4" id="KW-0547">Nucleotide-binding</keyword>
<proteinExistence type="predicted"/>
<evidence type="ECO:0000256" key="4">
    <source>
        <dbReference type="PROSITE-ProRule" id="PRU00409"/>
    </source>
</evidence>
<keyword evidence="3 4" id="KW-0067">ATP-binding</keyword>
<sequence length="431" mass="45627">MPDQPPHLLLIAGVGGLSPVDALAAARRATPRVSLVFVAAWSTPDATRQAWELATGGAEFLVADDLDGVVDAAVALHDRIPLDGVVTYSELLLRPQARIAARLGLPGNSPEAVAVAQSKARQRAVFAAHGVPSPRSAVIRGECDLDAAVASVGLPAVFKPSLGAGSQGVHLVCGAAELTASFHAALGADTPFIQEDGAFLLEEPMPLEGAAPSPYADYVSVESLLFQGEAEHLAVSDRLRLRHGYIEEGLVLPSRLDEETSRQVIDCADRAIKAIGLTHGAVHTEVALIPGGPRVIEVNARAGGPLPNLLREAAGYDFAREIARTALGARPAGRPRISAVAWFRFVPIPAGAWRVVSQRTVEEARARFPQLVRLGLRFRPGAEARRDTTQHLAAFTVVGASTDEARRTAEAVERYLDIRLAPLDEPRGAGR</sequence>
<reference evidence="6 7" key="1">
    <citation type="submission" date="2023-03" db="EMBL/GenBank/DDBJ databases">
        <title>Draft genome sequence of type strain Streptomyces ferralitis JCM 14344.</title>
        <authorList>
            <person name="Klaysubun C."/>
            <person name="Duangmal K."/>
        </authorList>
    </citation>
    <scope>NUCLEOTIDE SEQUENCE [LARGE SCALE GENOMIC DNA]</scope>
    <source>
        <strain evidence="6 7">JCM 14344</strain>
    </source>
</reference>
<dbReference type="SUPFAM" id="SSF56059">
    <property type="entry name" value="Glutathione synthetase ATP-binding domain-like"/>
    <property type="match status" value="1"/>
</dbReference>
<evidence type="ECO:0000256" key="1">
    <source>
        <dbReference type="ARBA" id="ARBA00022598"/>
    </source>
</evidence>
<dbReference type="Pfam" id="PF18130">
    <property type="entry name" value="ATPgrasp_N"/>
    <property type="match status" value="1"/>
</dbReference>
<comment type="caution">
    <text evidence="6">The sequence shown here is derived from an EMBL/GenBank/DDBJ whole genome shotgun (WGS) entry which is preliminary data.</text>
</comment>
<evidence type="ECO:0000313" key="7">
    <source>
        <dbReference type="Proteomes" id="UP001220022"/>
    </source>
</evidence>
<dbReference type="InterPro" id="IPR052032">
    <property type="entry name" value="ATP-dep_AA_Ligase"/>
</dbReference>
<organism evidence="6 7">
    <name type="scientific">Streptantibioticus ferralitis</name>
    <dbReference type="NCBI Taxonomy" id="236510"/>
    <lineage>
        <taxon>Bacteria</taxon>
        <taxon>Bacillati</taxon>
        <taxon>Actinomycetota</taxon>
        <taxon>Actinomycetes</taxon>
        <taxon>Kitasatosporales</taxon>
        <taxon>Streptomycetaceae</taxon>
        <taxon>Streptantibioticus</taxon>
    </lineage>
</organism>
<keyword evidence="7" id="KW-1185">Reference proteome</keyword>
<dbReference type="PANTHER" id="PTHR43585">
    <property type="entry name" value="FUMIPYRROLE BIOSYNTHESIS PROTEIN C"/>
    <property type="match status" value="1"/>
</dbReference>
<keyword evidence="1" id="KW-0436">Ligase</keyword>
<evidence type="ECO:0000256" key="2">
    <source>
        <dbReference type="ARBA" id="ARBA00022741"/>
    </source>
</evidence>
<dbReference type="PANTHER" id="PTHR43585:SF2">
    <property type="entry name" value="ATP-GRASP ENZYME FSQD"/>
    <property type="match status" value="1"/>
</dbReference>
<dbReference type="InterPro" id="IPR041472">
    <property type="entry name" value="BL00235/CARNS1_N"/>
</dbReference>
<name>A0ABT5YW52_9ACTN</name>
<dbReference type="Pfam" id="PF13535">
    <property type="entry name" value="ATP-grasp_4"/>
    <property type="match status" value="1"/>
</dbReference>
<dbReference type="InterPro" id="IPR011761">
    <property type="entry name" value="ATP-grasp"/>
</dbReference>